<comment type="caution">
    <text evidence="2">The sequence shown here is derived from an EMBL/GenBank/DDBJ whole genome shotgun (WGS) entry which is preliminary data.</text>
</comment>
<feature type="compositionally biased region" description="Low complexity" evidence="1">
    <location>
        <begin position="300"/>
        <end position="316"/>
    </location>
</feature>
<accession>A0A839V6F6</accession>
<dbReference type="Proteomes" id="UP000557688">
    <property type="component" value="Unassembled WGS sequence"/>
</dbReference>
<reference evidence="2 3" key="1">
    <citation type="submission" date="2020-08" db="EMBL/GenBank/DDBJ databases">
        <title>Genomic Encyclopedia of Type Strains, Phase III (KMG-III): the genomes of soil and plant-associated and newly described type strains.</title>
        <authorList>
            <person name="Whitman W."/>
        </authorList>
    </citation>
    <scope>NUCLEOTIDE SEQUENCE [LARGE SCALE GENOMIC DNA]</scope>
    <source>
        <strain evidence="2 3">CECT 8088</strain>
    </source>
</reference>
<dbReference type="AlphaFoldDB" id="A0A839V6F6"/>
<name>A0A839V6F6_9PROT</name>
<evidence type="ECO:0000256" key="1">
    <source>
        <dbReference type="SAM" id="MobiDB-lite"/>
    </source>
</evidence>
<feature type="region of interest" description="Disordered" evidence="1">
    <location>
        <begin position="288"/>
        <end position="353"/>
    </location>
</feature>
<dbReference type="EMBL" id="JACHXV010000018">
    <property type="protein sequence ID" value="MBB3175119.1"/>
    <property type="molecule type" value="Genomic_DNA"/>
</dbReference>
<sequence>MSVRRALLVSAVAAGLAGCHLPQPFRGEPGRMGAILSAPPPARLAVTVSPNALLDDHAASVWAHDTTDALLGQSIPAEIGAPHPGDWRLRLDARLAGGSVVPSYVVLTPTGAVKGHRDGAAVPAVAWSAGDAQVLHQVAEAAAPQIVTTLTGLRSAEMRADPNSLINRPARIFFSGVSGAPGDGNRALADELRLLLPDAKDQLVSSAAKADYAVSCTVSVAPATASPQGRVQKTEIVWRVKPASGVEAGAVTQLHDVPAGSLDHAWGDIALAVVTEAAPGIRTVIDNHSGRLLPPPPPDVASAAGPPGAGEPAVLAPDEEAPGVKKLNSDLSEPLAPFAAATRKTHKPADPGS</sequence>
<keyword evidence="3" id="KW-1185">Reference proteome</keyword>
<organism evidence="2 3">
    <name type="scientific">Endobacter medicaginis</name>
    <dbReference type="NCBI Taxonomy" id="1181271"/>
    <lineage>
        <taxon>Bacteria</taxon>
        <taxon>Pseudomonadati</taxon>
        <taxon>Pseudomonadota</taxon>
        <taxon>Alphaproteobacteria</taxon>
        <taxon>Acetobacterales</taxon>
        <taxon>Acetobacteraceae</taxon>
        <taxon>Endobacter</taxon>
    </lineage>
</organism>
<proteinExistence type="predicted"/>
<evidence type="ECO:0000313" key="2">
    <source>
        <dbReference type="EMBL" id="MBB3175119.1"/>
    </source>
</evidence>
<evidence type="ECO:0000313" key="3">
    <source>
        <dbReference type="Proteomes" id="UP000557688"/>
    </source>
</evidence>
<dbReference type="PROSITE" id="PS51257">
    <property type="entry name" value="PROKAR_LIPOPROTEIN"/>
    <property type="match status" value="1"/>
</dbReference>
<gene>
    <name evidence="2" type="ORF">FHR90_002968</name>
</gene>
<evidence type="ECO:0008006" key="4">
    <source>
        <dbReference type="Google" id="ProtNLM"/>
    </source>
</evidence>
<dbReference type="RefSeq" id="WP_183275471.1">
    <property type="nucleotide sequence ID" value="NZ_JACHXV010000018.1"/>
</dbReference>
<protein>
    <recommendedName>
        <fullName evidence="4">Lipoprotein</fullName>
    </recommendedName>
</protein>